<evidence type="ECO:0000256" key="4">
    <source>
        <dbReference type="ARBA" id="ARBA00022753"/>
    </source>
</evidence>
<evidence type="ECO:0000256" key="3">
    <source>
        <dbReference type="ARBA" id="ARBA00022448"/>
    </source>
</evidence>
<evidence type="ECO:0000256" key="2">
    <source>
        <dbReference type="ARBA" id="ARBA00007617"/>
    </source>
</evidence>
<keyword evidence="3 6" id="KW-0813">Transport</keyword>
<organism evidence="9 10">
    <name type="scientific">Saccharomyces uvarum</name>
    <name type="common">Yeast</name>
    <name type="synonym">Saccharomyces bayanus var. uvarum</name>
    <dbReference type="NCBI Taxonomy" id="230603"/>
    <lineage>
        <taxon>Eukaryota</taxon>
        <taxon>Fungi</taxon>
        <taxon>Dikarya</taxon>
        <taxon>Ascomycota</taxon>
        <taxon>Saccharomycotina</taxon>
        <taxon>Saccharomycetes</taxon>
        <taxon>Saccharomycetales</taxon>
        <taxon>Saccharomycetaceae</taxon>
        <taxon>Saccharomyces</taxon>
    </lineage>
</organism>
<proteinExistence type="inferred from homology"/>
<dbReference type="GO" id="GO:0072666">
    <property type="term" value="P:establishment of protein localization to vacuole"/>
    <property type="evidence" value="ECO:0007669"/>
    <property type="project" value="UniProtKB-ARBA"/>
</dbReference>
<dbReference type="FunFam" id="1.10.287.660:FF:000011">
    <property type="entry name" value="Protein SRN2"/>
    <property type="match status" value="1"/>
</dbReference>
<dbReference type="SUPFAM" id="SSF140111">
    <property type="entry name" value="Endosomal sorting complex assembly domain"/>
    <property type="match status" value="1"/>
</dbReference>
<accession>A0AA35NKK7</accession>
<evidence type="ECO:0000313" key="9">
    <source>
        <dbReference type="EMBL" id="CAI4046457.1"/>
    </source>
</evidence>
<comment type="similarity">
    <text evidence="2">Belongs to the VPS37 family.</text>
</comment>
<dbReference type="EMBL" id="OX365923">
    <property type="protein sequence ID" value="CAI4046457.1"/>
    <property type="molecule type" value="Genomic_DNA"/>
</dbReference>
<dbReference type="AlphaFoldDB" id="A0AA35NKK7"/>
<dbReference type="PROSITE" id="PS51314">
    <property type="entry name" value="VPS37_C"/>
    <property type="match status" value="1"/>
</dbReference>
<dbReference type="GO" id="GO:0006886">
    <property type="term" value="P:intracellular protein transport"/>
    <property type="evidence" value="ECO:0007669"/>
    <property type="project" value="UniProtKB-ARBA"/>
</dbReference>
<dbReference type="InterPro" id="IPR029012">
    <property type="entry name" value="Helix_hairpin_bin_sf"/>
</dbReference>
<dbReference type="GO" id="GO:0000813">
    <property type="term" value="C:ESCRT I complex"/>
    <property type="evidence" value="ECO:0007669"/>
    <property type="project" value="UniProtKB-ARBA"/>
</dbReference>
<sequence length="183" mass="21699">MDMPPPPDVHERTQKQNKNIPLPEGIQLLSSKEIIDLIQIHKHQLELYVTKFNPLTEFGEKINALKDEFKQLEKSFEDLHGQRDKVQALLENCRILESKYVSSWQDYHSEFEEKYGDIAMRKKLEQSTKDLEEESSQLEASMRTIESADGLDQFIKDYLNIRTQYHLRREKLATWESQGKLRY</sequence>
<dbReference type="GO" id="GO:0043162">
    <property type="term" value="P:ubiquitin-dependent protein catabolic process via the multivesicular body sorting pathway"/>
    <property type="evidence" value="ECO:0007669"/>
    <property type="project" value="UniProtKB-ARBA"/>
</dbReference>
<name>A0AA35NKK7_SACUV</name>
<protein>
    <recommendedName>
        <fullName evidence="8">VPS37 C-terminal domain-containing protein</fullName>
    </recommendedName>
</protein>
<dbReference type="Gene3D" id="1.10.287.660">
    <property type="entry name" value="Helix hairpin bin"/>
    <property type="match status" value="1"/>
</dbReference>
<evidence type="ECO:0000313" key="10">
    <source>
        <dbReference type="Proteomes" id="UP001162090"/>
    </source>
</evidence>
<dbReference type="Pfam" id="PF07200">
    <property type="entry name" value="Mod_r"/>
    <property type="match status" value="1"/>
</dbReference>
<keyword evidence="7" id="KW-0175">Coiled coil</keyword>
<evidence type="ECO:0000256" key="6">
    <source>
        <dbReference type="PROSITE-ProRule" id="PRU00646"/>
    </source>
</evidence>
<evidence type="ECO:0000259" key="8">
    <source>
        <dbReference type="PROSITE" id="PS51314"/>
    </source>
</evidence>
<keyword evidence="4" id="KW-0967">Endosome</keyword>
<dbReference type="InterPro" id="IPR037202">
    <property type="entry name" value="ESCRT_assembly_dom"/>
</dbReference>
<evidence type="ECO:0000256" key="7">
    <source>
        <dbReference type="SAM" id="Coils"/>
    </source>
</evidence>
<gene>
    <name evidence="9" type="primary">SUVC12G1770</name>
    <name evidence="9" type="ORF">SUVC_12G1770</name>
</gene>
<reference evidence="9" key="1">
    <citation type="submission" date="2022-10" db="EMBL/GenBank/DDBJ databases">
        <authorList>
            <person name="Byrne P K."/>
        </authorList>
    </citation>
    <scope>NUCLEOTIDE SEQUENCE</scope>
    <source>
        <strain evidence="9">CBS7001</strain>
    </source>
</reference>
<evidence type="ECO:0000256" key="5">
    <source>
        <dbReference type="ARBA" id="ARBA00022927"/>
    </source>
</evidence>
<dbReference type="InterPro" id="IPR009851">
    <property type="entry name" value="Mod_r"/>
</dbReference>
<feature type="domain" description="VPS37 C-terminal" evidence="8">
    <location>
        <begin position="98"/>
        <end position="183"/>
    </location>
</feature>
<evidence type="ECO:0000256" key="1">
    <source>
        <dbReference type="ARBA" id="ARBA00004177"/>
    </source>
</evidence>
<feature type="coiled-coil region" evidence="7">
    <location>
        <begin position="121"/>
        <end position="148"/>
    </location>
</feature>
<keyword evidence="5 6" id="KW-0653">Protein transport</keyword>
<comment type="subcellular location">
    <subcellularLocation>
        <location evidence="1">Endosome</location>
    </subcellularLocation>
</comment>
<feature type="coiled-coil region" evidence="7">
    <location>
        <begin position="55"/>
        <end position="82"/>
    </location>
</feature>
<dbReference type="Proteomes" id="UP001162090">
    <property type="component" value="Chromosome 12"/>
</dbReference>